<accession>A0AA96NE04</accession>
<name>A0AA96NE04_9CAUD</name>
<proteinExistence type="predicted"/>
<reference evidence="1 2" key="1">
    <citation type="submission" date="2023-09" db="EMBL/GenBank/DDBJ databases">
        <authorList>
            <person name="Astacio K.C."/>
            <person name="Barreto J.C."/>
            <person name="Colon C.A."/>
            <person name="Dejesus A.I."/>
            <person name="Gragirenes D.A."/>
            <person name="Navarro A."/>
            <person name="Negron R.A."/>
            <person name="Nunez P.S."/>
            <person name="Ortiz C.A."/>
            <person name="Ortiz A.Y."/>
            <person name="Roman V.A."/>
            <person name="Sanchez M.A."/>
            <person name="Serrano K.M."/>
            <person name="Klyczek K."/>
            <person name="Ko C."/>
            <person name="Russell D.A."/>
            <person name="Jacobs-Sera D."/>
            <person name="Hatfull G.F."/>
        </authorList>
    </citation>
    <scope>NUCLEOTIDE SEQUENCE [LARGE SCALE GENOMIC DNA]</scope>
</reference>
<dbReference type="EMBL" id="OR613467">
    <property type="protein sequence ID" value="WNT44348.1"/>
    <property type="molecule type" value="Genomic_DNA"/>
</dbReference>
<sequence length="106" mass="11904">MSGPVDLRPMTEQNVQPPYLTVIPYRYSARDKTHTGRGHALNAITQHVEPYYYSYEEPEKVTARAAGALYVWRNGGWVLVWSCQAGDDITGRPWKAAAKADAEAHK</sequence>
<organism evidence="1 2">
    <name type="scientific">Microbacterium phage Mabodamaca</name>
    <dbReference type="NCBI Taxonomy" id="3078574"/>
    <lineage>
        <taxon>Viruses</taxon>
        <taxon>Duplodnaviria</taxon>
        <taxon>Heunggongvirae</taxon>
        <taxon>Uroviricota</taxon>
        <taxon>Caudoviricetes</taxon>
        <taxon>Casidaviridae</taxon>
        <taxon>Mabodamacavirus</taxon>
        <taxon>Mabodamacavirus mabodamaca</taxon>
    </lineage>
</organism>
<protein>
    <submittedName>
        <fullName evidence="1">Uncharacterized protein</fullName>
    </submittedName>
</protein>
<evidence type="ECO:0000313" key="1">
    <source>
        <dbReference type="EMBL" id="WNT44348.1"/>
    </source>
</evidence>
<gene>
    <name evidence="1" type="primary">30</name>
    <name evidence="1" type="ORF">SEA_MABODAMACA_30</name>
</gene>
<keyword evidence="2" id="KW-1185">Reference proteome</keyword>
<dbReference type="Proteomes" id="UP001305869">
    <property type="component" value="Segment"/>
</dbReference>
<evidence type="ECO:0000313" key="2">
    <source>
        <dbReference type="Proteomes" id="UP001305869"/>
    </source>
</evidence>